<keyword evidence="3" id="KW-0012">Acyltransferase</keyword>
<dbReference type="EC" id="2.3.1.78" evidence="3"/>
<dbReference type="EMBL" id="JBHTMN010000018">
    <property type="protein sequence ID" value="MFD1384744.1"/>
    <property type="molecule type" value="Genomic_DNA"/>
</dbReference>
<feature type="transmembrane region" description="Helical" evidence="1">
    <location>
        <begin position="123"/>
        <end position="141"/>
    </location>
</feature>
<dbReference type="Proteomes" id="UP001597059">
    <property type="component" value="Unassembled WGS sequence"/>
</dbReference>
<name>A0ABW4B3V9_9GAMM</name>
<organism evidence="3 4">
    <name type="scientific">Rhodanobacter aciditrophus</name>
    <dbReference type="NCBI Taxonomy" id="1623218"/>
    <lineage>
        <taxon>Bacteria</taxon>
        <taxon>Pseudomonadati</taxon>
        <taxon>Pseudomonadota</taxon>
        <taxon>Gammaproteobacteria</taxon>
        <taxon>Lysobacterales</taxon>
        <taxon>Rhodanobacteraceae</taxon>
        <taxon>Rhodanobacter</taxon>
    </lineage>
</organism>
<keyword evidence="1" id="KW-0812">Transmembrane</keyword>
<sequence length="229" mass="25845">MKRSSLLDAYRGLAVLLMMVFHFCWDLKTFGYMSYSLQDPFWVAFRYVILTLFLSAVGWSSYVAVQGSQAPHKFLLNLSKIGLSAIAISIGSYLALPNQWIFFGILHFIFLAAILVRPFAVHPIIGCTLGVGIVVATYATPEFDPSIIRSWFTEQGAPRYTLDYISPLPWTGVVLIGLILGYYKVEHLALPKWLELKWICYLGRHALVVYLTHQLVLYPLVAGVHLISN</sequence>
<dbReference type="GO" id="GO:0015019">
    <property type="term" value="F:heparan-alpha-glucosaminide N-acetyltransferase activity"/>
    <property type="evidence" value="ECO:0007669"/>
    <property type="project" value="UniProtKB-EC"/>
</dbReference>
<gene>
    <name evidence="3" type="ORF">ACFQ45_15355</name>
</gene>
<dbReference type="Pfam" id="PF07786">
    <property type="entry name" value="HGSNAT_cat"/>
    <property type="match status" value="1"/>
</dbReference>
<evidence type="ECO:0000259" key="2">
    <source>
        <dbReference type="Pfam" id="PF07786"/>
    </source>
</evidence>
<evidence type="ECO:0000256" key="1">
    <source>
        <dbReference type="SAM" id="Phobius"/>
    </source>
</evidence>
<keyword evidence="1" id="KW-1133">Transmembrane helix</keyword>
<feature type="transmembrane region" description="Helical" evidence="1">
    <location>
        <begin position="41"/>
        <end position="62"/>
    </location>
</feature>
<protein>
    <submittedName>
        <fullName evidence="3">Heparan-alpha-glucosaminide N-acetyltransferase</fullName>
        <ecNumber evidence="3">2.3.1.78</ecNumber>
    </submittedName>
</protein>
<feature type="transmembrane region" description="Helical" evidence="1">
    <location>
        <begin position="206"/>
        <end position="227"/>
    </location>
</feature>
<reference evidence="4" key="1">
    <citation type="journal article" date="2019" name="Int. J. Syst. Evol. Microbiol.">
        <title>The Global Catalogue of Microorganisms (GCM) 10K type strain sequencing project: providing services to taxonomists for standard genome sequencing and annotation.</title>
        <authorList>
            <consortium name="The Broad Institute Genomics Platform"/>
            <consortium name="The Broad Institute Genome Sequencing Center for Infectious Disease"/>
            <person name="Wu L."/>
            <person name="Ma J."/>
        </authorList>
    </citation>
    <scope>NUCLEOTIDE SEQUENCE [LARGE SCALE GENOMIC DNA]</scope>
    <source>
        <strain evidence="4">JCM 30774</strain>
    </source>
</reference>
<feature type="domain" description="Heparan-alpha-glucosaminide N-acetyltransferase catalytic" evidence="2">
    <location>
        <begin position="3"/>
        <end position="214"/>
    </location>
</feature>
<feature type="transmembrane region" description="Helical" evidence="1">
    <location>
        <begin position="74"/>
        <end position="94"/>
    </location>
</feature>
<keyword evidence="4" id="KW-1185">Reference proteome</keyword>
<evidence type="ECO:0000313" key="4">
    <source>
        <dbReference type="Proteomes" id="UP001597059"/>
    </source>
</evidence>
<dbReference type="InterPro" id="IPR012429">
    <property type="entry name" value="HGSNAT_cat"/>
</dbReference>
<feature type="transmembrane region" description="Helical" evidence="1">
    <location>
        <begin position="100"/>
        <end position="116"/>
    </location>
</feature>
<proteinExistence type="predicted"/>
<accession>A0ABW4B3V9</accession>
<keyword evidence="1" id="KW-0472">Membrane</keyword>
<feature type="transmembrane region" description="Helical" evidence="1">
    <location>
        <begin position="12"/>
        <end position="35"/>
    </location>
</feature>
<comment type="caution">
    <text evidence="3">The sequence shown here is derived from an EMBL/GenBank/DDBJ whole genome shotgun (WGS) entry which is preliminary data.</text>
</comment>
<keyword evidence="3" id="KW-0808">Transferase</keyword>
<evidence type="ECO:0000313" key="3">
    <source>
        <dbReference type="EMBL" id="MFD1384744.1"/>
    </source>
</evidence>
<feature type="transmembrane region" description="Helical" evidence="1">
    <location>
        <begin position="168"/>
        <end position="185"/>
    </location>
</feature>